<dbReference type="Proteomes" id="UP001201980">
    <property type="component" value="Unassembled WGS sequence"/>
</dbReference>
<proteinExistence type="predicted"/>
<feature type="region of interest" description="Disordered" evidence="1">
    <location>
        <begin position="346"/>
        <end position="368"/>
    </location>
</feature>
<feature type="region of interest" description="Disordered" evidence="1">
    <location>
        <begin position="291"/>
        <end position="328"/>
    </location>
</feature>
<feature type="domain" description="Rad26-like C-terminal" evidence="3">
    <location>
        <begin position="762"/>
        <end position="825"/>
    </location>
</feature>
<evidence type="ECO:0000313" key="5">
    <source>
        <dbReference type="EMBL" id="KAJ2891982.1"/>
    </source>
</evidence>
<dbReference type="Pfam" id="PF21046">
    <property type="entry name" value="Rad26-like_C"/>
    <property type="match status" value="1"/>
</dbReference>
<evidence type="ECO:0000313" key="6">
    <source>
        <dbReference type="Proteomes" id="UP001201980"/>
    </source>
</evidence>
<feature type="domain" description="Rad26-like N-terminal" evidence="4">
    <location>
        <begin position="401"/>
        <end position="449"/>
    </location>
</feature>
<dbReference type="AlphaFoldDB" id="A0AAD5RFY8"/>
<feature type="region of interest" description="Disordered" evidence="1">
    <location>
        <begin position="373"/>
        <end position="392"/>
    </location>
</feature>
<feature type="compositionally biased region" description="Basic and acidic residues" evidence="1">
    <location>
        <begin position="60"/>
        <end position="75"/>
    </location>
</feature>
<dbReference type="Pfam" id="PF12331">
    <property type="entry name" value="Rad26-like_helical_rpts"/>
    <property type="match status" value="1"/>
</dbReference>
<dbReference type="EMBL" id="JAKWBI020000926">
    <property type="protein sequence ID" value="KAJ2891982.1"/>
    <property type="molecule type" value="Genomic_DNA"/>
</dbReference>
<organism evidence="5 6">
    <name type="scientific">Zalerion maritima</name>
    <dbReference type="NCBI Taxonomy" id="339359"/>
    <lineage>
        <taxon>Eukaryota</taxon>
        <taxon>Fungi</taxon>
        <taxon>Dikarya</taxon>
        <taxon>Ascomycota</taxon>
        <taxon>Pezizomycotina</taxon>
        <taxon>Sordariomycetes</taxon>
        <taxon>Lulworthiomycetidae</taxon>
        <taxon>Lulworthiales</taxon>
        <taxon>Lulworthiaceae</taxon>
        <taxon>Zalerion</taxon>
    </lineage>
</organism>
<evidence type="ECO:0000259" key="2">
    <source>
        <dbReference type="Pfam" id="PF12331"/>
    </source>
</evidence>
<feature type="compositionally biased region" description="Polar residues" evidence="1">
    <location>
        <begin position="375"/>
        <end position="392"/>
    </location>
</feature>
<dbReference type="Pfam" id="PF21048">
    <property type="entry name" value="Rad26-like_N"/>
    <property type="match status" value="1"/>
</dbReference>
<evidence type="ECO:0000256" key="1">
    <source>
        <dbReference type="SAM" id="MobiDB-lite"/>
    </source>
</evidence>
<dbReference type="InterPro" id="IPR048380">
    <property type="entry name" value="Rad26-like_N"/>
</dbReference>
<feature type="domain" description="Rad26-like helical repeats" evidence="2">
    <location>
        <begin position="505"/>
        <end position="751"/>
    </location>
</feature>
<evidence type="ECO:0000259" key="4">
    <source>
        <dbReference type="Pfam" id="PF21048"/>
    </source>
</evidence>
<sequence length="830" mass="92133">MDGFSDDDLDGLDADELANLESNAVQATQAVRENFLTQTTQLDLNYIDLTEDNYYGGQGRDYDASRDAPRADSYRPARNSAFMRPPPPHPVTGDAPTGSGRVVPVHRRQTSGFPPYKPPIQRPSVVGGGPNAAASSCQTTYNTSAYNRRYGQPQHQQYQQPIGTQFTRPPLPGSQAPIHASHFQHPLPRSTFAPDASQDPPSATQNNMVEALKNRIRALEADLNSARGEISIVRSKHNKSKQDHDQDLQQLKKFHADQLARQEEIARMAQRAEETAATELEFARRDLREGVSRAQRKDVTPKKSARSFGVGDGFNDSDLAPSPSKSLGRFRNVGSVALPIALAERTPSKAKRKRPAADSPLKPLELEDGDVIMGENSQPKSLSQNAAQPSISQSKFSHDHIKMLLEHRTARNRLGTFEVMSKYSLPDKPDMPFTNIYLHKIPEMGDPSDPLSLLSDFALFTLELWNDCLAQQYYEPVMDLLSLVTFTLHLNLDVVPRILCVFLPVAQNTCLTIVIPRFEASEPIELEDEYHTKLSQYIDVGRIVSVLHFAALACASAPLDTTNPVLHQFWCLVEPKLVVYGLSPKQPFQDYLAIVRLVQTSALPGSIGPISTTTPADPKATPEAVADLLIERLTSHLRLRQSWGKTLVERYRFTLTILHALTAFSASPFGLSRFLSPPRALARLVCLVCAYVDELYQSDVPLQLALKDMNLPEYDGDDDSDDMERPPVGSHAQPTVYDVISSAMLLLHTVITNPKVDVISQLKPRLETISASWERYLITLARLEFAEEDLILERGIDSRTLDLAHDLLDHLVTPNPELGEQIVALFGDDG</sequence>
<reference evidence="5" key="1">
    <citation type="submission" date="2022-07" db="EMBL/GenBank/DDBJ databases">
        <title>Draft genome sequence of Zalerion maritima ATCC 34329, a (micro)plastics degrading marine fungus.</title>
        <authorList>
            <person name="Paco A."/>
            <person name="Goncalves M.F.M."/>
            <person name="Rocha-Santos T.A.P."/>
            <person name="Alves A."/>
        </authorList>
    </citation>
    <scope>NUCLEOTIDE SEQUENCE</scope>
    <source>
        <strain evidence="5">ATCC 34329</strain>
    </source>
</reference>
<dbReference type="InterPro" id="IPR048379">
    <property type="entry name" value="Rad26-like_C"/>
</dbReference>
<feature type="region of interest" description="Disordered" evidence="1">
    <location>
        <begin position="168"/>
        <end position="204"/>
    </location>
</feature>
<gene>
    <name evidence="5" type="ORF">MKZ38_010464</name>
</gene>
<accession>A0AAD5RFY8</accession>
<feature type="region of interest" description="Disordered" evidence="1">
    <location>
        <begin position="53"/>
        <end position="131"/>
    </location>
</feature>
<evidence type="ECO:0000259" key="3">
    <source>
        <dbReference type="Pfam" id="PF21046"/>
    </source>
</evidence>
<evidence type="ECO:0008006" key="7">
    <source>
        <dbReference type="Google" id="ProtNLM"/>
    </source>
</evidence>
<protein>
    <recommendedName>
        <fullName evidence="7">DNA repair protein Rad26</fullName>
    </recommendedName>
</protein>
<feature type="compositionally biased region" description="Basic and acidic residues" evidence="1">
    <location>
        <begin position="291"/>
        <end position="301"/>
    </location>
</feature>
<comment type="caution">
    <text evidence="5">The sequence shown here is derived from an EMBL/GenBank/DDBJ whole genome shotgun (WGS) entry which is preliminary data.</text>
</comment>
<keyword evidence="6" id="KW-1185">Reference proteome</keyword>
<dbReference type="InterPro" id="IPR022093">
    <property type="entry name" value="Rad26-like_helical"/>
</dbReference>
<name>A0AAD5RFY8_9PEZI</name>